<evidence type="ECO:0000313" key="5">
    <source>
        <dbReference type="Proteomes" id="UP001240483"/>
    </source>
</evidence>
<dbReference type="Proteomes" id="UP001240483">
    <property type="component" value="Unassembled WGS sequence"/>
</dbReference>
<feature type="region of interest" description="Disordered" evidence="1">
    <location>
        <begin position="161"/>
        <end position="182"/>
    </location>
</feature>
<evidence type="ECO:0000259" key="3">
    <source>
        <dbReference type="Pfam" id="PF10099"/>
    </source>
</evidence>
<evidence type="ECO:0000256" key="1">
    <source>
        <dbReference type="SAM" id="MobiDB-lite"/>
    </source>
</evidence>
<evidence type="ECO:0000256" key="2">
    <source>
        <dbReference type="SAM" id="Phobius"/>
    </source>
</evidence>
<dbReference type="AlphaFoldDB" id="A0AAP4C7F6"/>
<evidence type="ECO:0000313" key="4">
    <source>
        <dbReference type="EMBL" id="MDK6274523.1"/>
    </source>
</evidence>
<comment type="caution">
    <text evidence="4">The sequence shown here is derived from an EMBL/GenBank/DDBJ whole genome shotgun (WGS) entry which is preliminary data.</text>
</comment>
<keyword evidence="2" id="KW-0472">Membrane</keyword>
<dbReference type="GO" id="GO:0005886">
    <property type="term" value="C:plasma membrane"/>
    <property type="evidence" value="ECO:0007669"/>
    <property type="project" value="InterPro"/>
</dbReference>
<dbReference type="InterPro" id="IPR018764">
    <property type="entry name" value="RskA_C"/>
</dbReference>
<gene>
    <name evidence="4" type="ORF">QP116_01980</name>
</gene>
<feature type="transmembrane region" description="Helical" evidence="2">
    <location>
        <begin position="33"/>
        <end position="52"/>
    </location>
</feature>
<dbReference type="EMBL" id="JASODW010000001">
    <property type="protein sequence ID" value="MDK6274523.1"/>
    <property type="molecule type" value="Genomic_DNA"/>
</dbReference>
<keyword evidence="2" id="KW-0812">Transmembrane</keyword>
<accession>A0AAP4C7F6</accession>
<dbReference type="Pfam" id="PF10099">
    <property type="entry name" value="RskA_C"/>
    <property type="match status" value="1"/>
</dbReference>
<dbReference type="RefSeq" id="WP_285332471.1">
    <property type="nucleotide sequence ID" value="NZ_JASODW010000001.1"/>
</dbReference>
<keyword evidence="2" id="KW-1133">Transmembrane helix</keyword>
<name>A0AAP4C7F6_9MICC</name>
<proteinExistence type="predicted"/>
<sequence>MNEHNEADLDLLGEFDEEESARSRRKAPSAGKIAIFSVITVVVLAVIGFFAVKAMWPSPAKMAAEVAKEVRDASDAVTHTTKTKDGEIELVTSAELNSFAVKVKGVPNAPEDNEYQLYLSDTENGLRPSTLLGAKPNDTWFGVRDELNTTREIHVTVVAKGGQQRPPAQDVVSIEIPQDSGK</sequence>
<feature type="domain" description="Anti-sigma K factor RskA C-terminal" evidence="3">
    <location>
        <begin position="37"/>
        <end position="167"/>
    </location>
</feature>
<protein>
    <recommendedName>
        <fullName evidence="3">Anti-sigma K factor RskA C-terminal domain-containing protein</fullName>
    </recommendedName>
</protein>
<reference evidence="4" key="1">
    <citation type="submission" date="2023-05" db="EMBL/GenBank/DDBJ databases">
        <title>Cataloging the Phylogenetic Diversity of Human Bladder Bacteria.</title>
        <authorList>
            <person name="Du J."/>
        </authorList>
    </citation>
    <scope>NUCLEOTIDE SEQUENCE</scope>
    <source>
        <strain evidence="4">UMB9978</strain>
    </source>
</reference>
<organism evidence="4 5">
    <name type="scientific">Pseudoglutamicibacter cumminsii</name>
    <dbReference type="NCBI Taxonomy" id="156979"/>
    <lineage>
        <taxon>Bacteria</taxon>
        <taxon>Bacillati</taxon>
        <taxon>Actinomycetota</taxon>
        <taxon>Actinomycetes</taxon>
        <taxon>Micrococcales</taxon>
        <taxon>Micrococcaceae</taxon>
        <taxon>Pseudoglutamicibacter</taxon>
    </lineage>
</organism>